<gene>
    <name evidence="3" type="ORF">LJD61_12710</name>
</gene>
<dbReference type="InterPro" id="IPR001943">
    <property type="entry name" value="UVR_dom"/>
</dbReference>
<comment type="caution">
    <text evidence="3">The sequence shown here is derived from an EMBL/GenBank/DDBJ whole genome shotgun (WGS) entry which is preliminary data.</text>
</comment>
<dbReference type="SUPFAM" id="SSF82771">
    <property type="entry name" value="GIY-YIG endonuclease"/>
    <property type="match status" value="1"/>
</dbReference>
<evidence type="ECO:0000313" key="4">
    <source>
        <dbReference type="Proteomes" id="UP001651880"/>
    </source>
</evidence>
<evidence type="ECO:0000313" key="3">
    <source>
        <dbReference type="EMBL" id="MCQ1530407.1"/>
    </source>
</evidence>
<organism evidence="3 4">
    <name type="scientific">Lutispora saccharofermentans</name>
    <dbReference type="NCBI Taxonomy" id="3024236"/>
    <lineage>
        <taxon>Bacteria</taxon>
        <taxon>Bacillati</taxon>
        <taxon>Bacillota</taxon>
        <taxon>Clostridia</taxon>
        <taxon>Lutisporales</taxon>
        <taxon>Lutisporaceae</taxon>
        <taxon>Lutispora</taxon>
    </lineage>
</organism>
<dbReference type="PROSITE" id="PS50151">
    <property type="entry name" value="UVR"/>
    <property type="match status" value="1"/>
</dbReference>
<accession>A0ABT1NGQ0</accession>
<dbReference type="InterPro" id="IPR035901">
    <property type="entry name" value="GIY-YIG_endonuc_sf"/>
</dbReference>
<dbReference type="InterPro" id="IPR036876">
    <property type="entry name" value="UVR_dom_sf"/>
</dbReference>
<reference evidence="3 4" key="1">
    <citation type="submission" date="2021-10" db="EMBL/GenBank/DDBJ databases">
        <title>Lutispora strain m25 sp. nov., a thermophilic, non-spore-forming bacterium isolated from a lab-scale methanogenic bioreactor digesting anaerobic sludge.</title>
        <authorList>
            <person name="El Houari A."/>
            <person name="Mcdonald J."/>
        </authorList>
    </citation>
    <scope>NUCLEOTIDE SEQUENCE [LARGE SCALE GENOMIC DNA]</scope>
    <source>
        <strain evidence="4">m25</strain>
    </source>
</reference>
<dbReference type="SMART" id="SM00465">
    <property type="entry name" value="GIYc"/>
    <property type="match status" value="1"/>
</dbReference>
<name>A0ABT1NGQ0_9FIRM</name>
<dbReference type="Gene3D" id="3.40.1440.10">
    <property type="entry name" value="GIY-YIG endonuclease"/>
    <property type="match status" value="1"/>
</dbReference>
<dbReference type="EMBL" id="JAJEKE010000011">
    <property type="protein sequence ID" value="MCQ1530407.1"/>
    <property type="molecule type" value="Genomic_DNA"/>
</dbReference>
<dbReference type="RefSeq" id="WP_255227928.1">
    <property type="nucleotide sequence ID" value="NZ_JAJEKE010000011.1"/>
</dbReference>
<dbReference type="PANTHER" id="PTHR30562">
    <property type="entry name" value="UVRC/OXIDOREDUCTASE"/>
    <property type="match status" value="1"/>
</dbReference>
<feature type="domain" description="GIY-YIG" evidence="2">
    <location>
        <begin position="12"/>
        <end position="91"/>
    </location>
</feature>
<dbReference type="CDD" id="cd10434">
    <property type="entry name" value="GIY-YIG_UvrC_Cho"/>
    <property type="match status" value="1"/>
</dbReference>
<evidence type="ECO:0000259" key="1">
    <source>
        <dbReference type="PROSITE" id="PS50151"/>
    </source>
</evidence>
<dbReference type="InterPro" id="IPR050066">
    <property type="entry name" value="UvrABC_protein_C"/>
</dbReference>
<dbReference type="PROSITE" id="PS50164">
    <property type="entry name" value="GIY_YIG"/>
    <property type="match status" value="1"/>
</dbReference>
<keyword evidence="4" id="KW-1185">Reference proteome</keyword>
<dbReference type="Proteomes" id="UP001651880">
    <property type="component" value="Unassembled WGS sequence"/>
</dbReference>
<dbReference type="PANTHER" id="PTHR30562:SF1">
    <property type="entry name" value="UVRABC SYSTEM PROTEIN C"/>
    <property type="match status" value="1"/>
</dbReference>
<protein>
    <submittedName>
        <fullName evidence="3">GIY-YIG nuclease family protein</fullName>
    </submittedName>
</protein>
<sequence length="358" mass="40558">MNLKEKVKNLTSAPGVYLMKDSLGSIIYVGKAKNLKKRVQSYFQESRPHSSKVEKLIKNLKDFEYIVTDTEFDALMLECKLIREIKPRYNRKMKSPLSYAYIIVRTGLEYPDIETAYARIKDDGNLYFGPYSSKNTVDSALDGIKEFYKILCSHPLKKNTPCLSYSLGLCTGVCLGGSAAEQYHDIIARIIAMLNGTDLSILEEMKGKMIYASEELDFEAAAKYRNYIDAVNYLINKEKVIEFAEENKNIAIIEDLSPNSVKLFLIKGAKVLFSEKYIRESSDIENLSAVIKANILTYFHDEISAASTKVAKDEIDEAQIIYGYLKSSACKHIIIPQEWLEHGGSTNIDEALNKLLQR</sequence>
<evidence type="ECO:0000259" key="2">
    <source>
        <dbReference type="PROSITE" id="PS50164"/>
    </source>
</evidence>
<dbReference type="InterPro" id="IPR047296">
    <property type="entry name" value="GIY-YIG_UvrC_Cho"/>
</dbReference>
<dbReference type="Pfam" id="PF01541">
    <property type="entry name" value="GIY-YIG"/>
    <property type="match status" value="1"/>
</dbReference>
<feature type="domain" description="UVR" evidence="1">
    <location>
        <begin position="199"/>
        <end position="234"/>
    </location>
</feature>
<dbReference type="InterPro" id="IPR000305">
    <property type="entry name" value="GIY-YIG_endonuc"/>
</dbReference>
<proteinExistence type="predicted"/>
<dbReference type="SUPFAM" id="SSF46600">
    <property type="entry name" value="C-terminal UvrC-binding domain of UvrB"/>
    <property type="match status" value="1"/>
</dbReference>
<dbReference type="Pfam" id="PF02151">
    <property type="entry name" value="UVR"/>
    <property type="match status" value="1"/>
</dbReference>